<protein>
    <recommendedName>
        <fullName evidence="4">DUF2512 family protein</fullName>
    </recommendedName>
</protein>
<dbReference type="Proteomes" id="UP000656813">
    <property type="component" value="Unassembled WGS sequence"/>
</dbReference>
<evidence type="ECO:0000313" key="2">
    <source>
        <dbReference type="EMBL" id="GGH88404.1"/>
    </source>
</evidence>
<dbReference type="AlphaFoldDB" id="A0A8J3A1T4"/>
<feature type="transmembrane region" description="Helical" evidence="1">
    <location>
        <begin position="83"/>
        <end position="104"/>
    </location>
</feature>
<feature type="transmembrane region" description="Helical" evidence="1">
    <location>
        <begin position="58"/>
        <end position="77"/>
    </location>
</feature>
<reference evidence="2" key="1">
    <citation type="journal article" date="2014" name="Int. J. Syst. Evol. Microbiol.">
        <title>Complete genome sequence of Corynebacterium casei LMG S-19264T (=DSM 44701T), isolated from a smear-ripened cheese.</title>
        <authorList>
            <consortium name="US DOE Joint Genome Institute (JGI-PGF)"/>
            <person name="Walter F."/>
            <person name="Albersmeier A."/>
            <person name="Kalinowski J."/>
            <person name="Ruckert C."/>
        </authorList>
    </citation>
    <scope>NUCLEOTIDE SEQUENCE</scope>
    <source>
        <strain evidence="2">CGMCC 1.12777</strain>
    </source>
</reference>
<keyword evidence="1" id="KW-0812">Transmembrane</keyword>
<proteinExistence type="predicted"/>
<evidence type="ECO:0000256" key="1">
    <source>
        <dbReference type="SAM" id="Phobius"/>
    </source>
</evidence>
<organism evidence="2 3">
    <name type="scientific">Pullulanibacillus pueri</name>
    <dbReference type="NCBI Taxonomy" id="1437324"/>
    <lineage>
        <taxon>Bacteria</taxon>
        <taxon>Bacillati</taxon>
        <taxon>Bacillota</taxon>
        <taxon>Bacilli</taxon>
        <taxon>Bacillales</taxon>
        <taxon>Sporolactobacillaceae</taxon>
        <taxon>Pullulanibacillus</taxon>
    </lineage>
</organism>
<sequence length="123" mass="13831">MINLLIKLLLSSVIIIACDAISPYSIQFGAMYEAIILGVFIGLINYAIEWLLFARGTFWITTILDFVITLCVLFFGVMIFDDAYIGTSGAVVTAILITIVEFILHSWLLKKNWQTKLIAKNNH</sequence>
<evidence type="ECO:0008006" key="4">
    <source>
        <dbReference type="Google" id="ProtNLM"/>
    </source>
</evidence>
<dbReference type="PROSITE" id="PS51257">
    <property type="entry name" value="PROKAR_LIPOPROTEIN"/>
    <property type="match status" value="1"/>
</dbReference>
<comment type="caution">
    <text evidence="2">The sequence shown here is derived from an EMBL/GenBank/DDBJ whole genome shotgun (WGS) entry which is preliminary data.</text>
</comment>
<gene>
    <name evidence="2" type="ORF">GCM10007096_40660</name>
</gene>
<keyword evidence="1" id="KW-1133">Transmembrane helix</keyword>
<evidence type="ECO:0000313" key="3">
    <source>
        <dbReference type="Proteomes" id="UP000656813"/>
    </source>
</evidence>
<keyword evidence="1" id="KW-0472">Membrane</keyword>
<dbReference type="RefSeq" id="WP_188499219.1">
    <property type="nucleotide sequence ID" value="NZ_BMFV01000051.1"/>
</dbReference>
<feature type="transmembrane region" description="Helical" evidence="1">
    <location>
        <begin position="30"/>
        <end position="51"/>
    </location>
</feature>
<accession>A0A8J3A1T4</accession>
<name>A0A8J3A1T4_9BACL</name>
<reference evidence="2" key="2">
    <citation type="submission" date="2020-09" db="EMBL/GenBank/DDBJ databases">
        <authorList>
            <person name="Sun Q."/>
            <person name="Zhou Y."/>
        </authorList>
    </citation>
    <scope>NUCLEOTIDE SEQUENCE</scope>
    <source>
        <strain evidence="2">CGMCC 1.12777</strain>
    </source>
</reference>
<dbReference type="EMBL" id="BMFV01000051">
    <property type="protein sequence ID" value="GGH88404.1"/>
    <property type="molecule type" value="Genomic_DNA"/>
</dbReference>
<keyword evidence="3" id="KW-1185">Reference proteome</keyword>
<dbReference type="InterPro" id="IPR019649">
    <property type="entry name" value="DUF2512"/>
</dbReference>
<dbReference type="Pfam" id="PF10710">
    <property type="entry name" value="DUF2512"/>
    <property type="match status" value="1"/>
</dbReference>